<comment type="subunit">
    <text evidence="6">NDH-1 is composed of 14 different subunits. Subunits NuoB, C, D, E, F, and G constitute the peripheral sector of the complex.</text>
</comment>
<keyword evidence="3 6" id="KW-0813">Transport</keyword>
<sequence length="401" mass="45259">MKGYVLEQIEPSKFVLQMGPHHPATHGVLKLFLELEGERVARCRPEVGYLHRGIEKLAETKTYPQVVPLTDRLDYIASMINNVGYCVAVERLLGIEPPPRAKFLRTMVCELSRISNHLLWLATHALDIGAMTVFLYCFREREQILWFLEEICGARLTFSYPRIGGVRIDVEEKTLEKIDRFIDGFFQKIDEYEGLLTENRIWIARTRGVGVINPEDAIAYGLTGPSLRGSGINYDVRKHFPYDAYSEVDFEVPVGKHGDTYDRYLCRVQEMRQSAKIVKQCIQKMPEGSILAENAIELDLPPSGKKKLHPEGWSTGAFISFLKEKEPLLPEGEIYSAVEGAKGELGFFIISDGSGRPYRVRIRVPSFIHISAIPKLAEGQFLADVVAIIGTLDIVMGEADK</sequence>
<evidence type="ECO:0000313" key="9">
    <source>
        <dbReference type="EMBL" id="AIH04711.1"/>
    </source>
</evidence>
<name>A0A075WUY7_9BACT</name>
<dbReference type="PANTHER" id="PTHR11993">
    <property type="entry name" value="NADH-UBIQUINONE OXIDOREDUCTASE 49 KDA SUBUNIT"/>
    <property type="match status" value="1"/>
</dbReference>
<evidence type="ECO:0000256" key="7">
    <source>
        <dbReference type="RuleBase" id="RU003685"/>
    </source>
</evidence>
<keyword evidence="4 6" id="KW-1278">Translocase</keyword>
<comment type="catalytic activity">
    <reaction evidence="6">
        <text>a quinone + NADH + 5 H(+)(in) = a quinol + NAD(+) + 4 H(+)(out)</text>
        <dbReference type="Rhea" id="RHEA:57888"/>
        <dbReference type="ChEBI" id="CHEBI:15378"/>
        <dbReference type="ChEBI" id="CHEBI:24646"/>
        <dbReference type="ChEBI" id="CHEBI:57540"/>
        <dbReference type="ChEBI" id="CHEBI:57945"/>
        <dbReference type="ChEBI" id="CHEBI:132124"/>
    </reaction>
</comment>
<dbReference type="SUPFAM" id="SSF56762">
    <property type="entry name" value="HydB/Nqo4-like"/>
    <property type="match status" value="1"/>
</dbReference>
<keyword evidence="9" id="KW-0560">Oxidoreductase</keyword>
<evidence type="ECO:0000256" key="6">
    <source>
        <dbReference type="HAMAP-Rule" id="MF_01358"/>
    </source>
</evidence>
<dbReference type="PROSITE" id="PS00535">
    <property type="entry name" value="COMPLEX1_49K"/>
    <property type="match status" value="1"/>
</dbReference>
<evidence type="ECO:0000256" key="1">
    <source>
        <dbReference type="ARBA" id="ARBA00002378"/>
    </source>
</evidence>
<keyword evidence="6" id="KW-0874">Quinone</keyword>
<dbReference type="RefSeq" id="WP_022855753.1">
    <property type="nucleotide sequence ID" value="NZ_CP008796.1"/>
</dbReference>
<dbReference type="GO" id="GO:0005886">
    <property type="term" value="C:plasma membrane"/>
    <property type="evidence" value="ECO:0007669"/>
    <property type="project" value="UniProtKB-SubCell"/>
</dbReference>
<dbReference type="Pfam" id="PF00346">
    <property type="entry name" value="Complex1_49kDa"/>
    <property type="match status" value="1"/>
</dbReference>
<dbReference type="InterPro" id="IPR001135">
    <property type="entry name" value="NADH_Q_OxRdtase_suD"/>
</dbReference>
<comment type="subcellular location">
    <subcellularLocation>
        <location evidence="6">Cell membrane</location>
        <topology evidence="6">Peripheral membrane protein</topology>
        <orientation evidence="6">Cytoplasmic side</orientation>
    </subcellularLocation>
</comment>
<dbReference type="GO" id="GO:0048038">
    <property type="term" value="F:quinone binding"/>
    <property type="evidence" value="ECO:0007669"/>
    <property type="project" value="UniProtKB-KW"/>
</dbReference>
<dbReference type="AlphaFoldDB" id="A0A075WUY7"/>
<dbReference type="HAMAP" id="MF_01358">
    <property type="entry name" value="NDH1_NuoD"/>
    <property type="match status" value="1"/>
</dbReference>
<dbReference type="GO" id="GO:0050136">
    <property type="term" value="F:NADH dehydrogenase (quinone) (non-electrogenic) activity"/>
    <property type="evidence" value="ECO:0007669"/>
    <property type="project" value="UniProtKB-UniRule"/>
</dbReference>
<evidence type="ECO:0000256" key="2">
    <source>
        <dbReference type="ARBA" id="ARBA00005769"/>
    </source>
</evidence>
<evidence type="ECO:0000256" key="3">
    <source>
        <dbReference type="ARBA" id="ARBA00022448"/>
    </source>
</evidence>
<accession>A0A075WUY7</accession>
<keyword evidence="6" id="KW-1003">Cell membrane</keyword>
<dbReference type="InterPro" id="IPR022885">
    <property type="entry name" value="NDH1_su_D/H"/>
</dbReference>
<reference evidence="9 10" key="1">
    <citation type="journal article" date="2015" name="Genome Announc.">
        <title>Genome Sequence of a Sulfate-Reducing Thermophilic Bacterium, Thermodesulfobacterium commune DSM 2178T (Phylum Thermodesulfobacteria).</title>
        <authorList>
            <person name="Bhatnagar S."/>
            <person name="Badger J.H."/>
            <person name="Madupu R."/>
            <person name="Khouri H.M."/>
            <person name="O'Connor E.M."/>
            <person name="Robb F.T."/>
            <person name="Ward N.L."/>
            <person name="Eisen J.A."/>
        </authorList>
    </citation>
    <scope>NUCLEOTIDE SEQUENCE [LARGE SCALE GENOMIC DNA]</scope>
    <source>
        <strain evidence="9 10">DSM 2178</strain>
    </source>
</reference>
<dbReference type="Proteomes" id="UP000028481">
    <property type="component" value="Chromosome"/>
</dbReference>
<protein>
    <recommendedName>
        <fullName evidence="6">NADH-quinone oxidoreductase subunit D</fullName>
        <ecNumber evidence="6">7.1.1.-</ecNumber>
    </recommendedName>
    <alternativeName>
        <fullName evidence="6">NADH dehydrogenase I subunit D</fullName>
    </alternativeName>
    <alternativeName>
        <fullName evidence="6">NDH-1 subunit D</fullName>
    </alternativeName>
</protein>
<dbReference type="KEGG" id="tcm:HL41_08665"/>
<dbReference type="InterPro" id="IPR029014">
    <property type="entry name" value="NiFe-Hase_large"/>
</dbReference>
<keyword evidence="5 6" id="KW-0520">NAD</keyword>
<dbReference type="OrthoDB" id="9801496at2"/>
<dbReference type="GO" id="GO:0051287">
    <property type="term" value="F:NAD binding"/>
    <property type="evidence" value="ECO:0007669"/>
    <property type="project" value="InterPro"/>
</dbReference>
<keyword evidence="6" id="KW-0830">Ubiquinone</keyword>
<feature type="domain" description="NADH-quinone oxidoreductase subunit D" evidence="8">
    <location>
        <begin position="127"/>
        <end position="401"/>
    </location>
</feature>
<dbReference type="PaxDb" id="289377-HL41_08665"/>
<evidence type="ECO:0000256" key="5">
    <source>
        <dbReference type="ARBA" id="ARBA00023027"/>
    </source>
</evidence>
<dbReference type="EC" id="7.1.1.-" evidence="6"/>
<dbReference type="EMBL" id="CP008796">
    <property type="protein sequence ID" value="AIH04711.1"/>
    <property type="molecule type" value="Genomic_DNA"/>
</dbReference>
<keyword evidence="6" id="KW-0472">Membrane</keyword>
<dbReference type="NCBIfam" id="TIGR01962">
    <property type="entry name" value="NuoD"/>
    <property type="match status" value="1"/>
</dbReference>
<evidence type="ECO:0000313" key="10">
    <source>
        <dbReference type="Proteomes" id="UP000028481"/>
    </source>
</evidence>
<evidence type="ECO:0000259" key="8">
    <source>
        <dbReference type="Pfam" id="PF00346"/>
    </source>
</evidence>
<dbReference type="NCBIfam" id="NF004739">
    <property type="entry name" value="PRK06075.1"/>
    <property type="match status" value="1"/>
</dbReference>
<keyword evidence="10" id="KW-1185">Reference proteome</keyword>
<dbReference type="PANTHER" id="PTHR11993:SF10">
    <property type="entry name" value="NADH DEHYDROGENASE [UBIQUINONE] IRON-SULFUR PROTEIN 2, MITOCHONDRIAL"/>
    <property type="match status" value="1"/>
</dbReference>
<dbReference type="Gene3D" id="1.10.645.10">
    <property type="entry name" value="Cytochrome-c3 Hydrogenase, chain B"/>
    <property type="match status" value="1"/>
</dbReference>
<proteinExistence type="inferred from homology"/>
<evidence type="ECO:0000256" key="4">
    <source>
        <dbReference type="ARBA" id="ARBA00022967"/>
    </source>
</evidence>
<dbReference type="eggNOG" id="COG0649">
    <property type="taxonomic scope" value="Bacteria"/>
</dbReference>
<dbReference type="HOGENOM" id="CLU_015134_1_2_0"/>
<dbReference type="InterPro" id="IPR014029">
    <property type="entry name" value="NADH_UbQ_OxRdtase_49kDa_CS"/>
</dbReference>
<dbReference type="STRING" id="289377.HL41_08665"/>
<organism evidence="9 10">
    <name type="scientific">Thermodesulfobacterium commune DSM 2178</name>
    <dbReference type="NCBI Taxonomy" id="289377"/>
    <lineage>
        <taxon>Bacteria</taxon>
        <taxon>Pseudomonadati</taxon>
        <taxon>Thermodesulfobacteriota</taxon>
        <taxon>Thermodesulfobacteria</taxon>
        <taxon>Thermodesulfobacteriales</taxon>
        <taxon>Thermodesulfobacteriaceae</taxon>
        <taxon>Thermodesulfobacterium</taxon>
    </lineage>
</organism>
<comment type="similarity">
    <text evidence="2 6 7">Belongs to the complex I 49 kDa subunit family.</text>
</comment>
<comment type="function">
    <text evidence="1 6">NDH-1 shuttles electrons from NADH, via FMN and iron-sulfur (Fe-S) centers, to quinones in the respiratory chain. The immediate electron acceptor for the enzyme in this species is believed to be ubiquinone. Couples the redox reaction to proton translocation (for every two electrons transferred, four hydrogen ions are translocated across the cytoplasmic membrane), and thus conserves the redox energy in a proton gradient.</text>
</comment>
<gene>
    <name evidence="6" type="primary">nuoD</name>
    <name evidence="9" type="ORF">HL41_08665</name>
</gene>